<reference evidence="9" key="1">
    <citation type="submission" date="2021-01" db="EMBL/GenBank/DDBJ databases">
        <authorList>
            <person name="Corre E."/>
            <person name="Pelletier E."/>
            <person name="Niang G."/>
            <person name="Scheremetjew M."/>
            <person name="Finn R."/>
            <person name="Kale V."/>
            <person name="Holt S."/>
            <person name="Cochrane G."/>
            <person name="Meng A."/>
            <person name="Brown T."/>
            <person name="Cohen L."/>
        </authorList>
    </citation>
    <scope>NUCLEOTIDE SEQUENCE</scope>
    <source>
        <strain evidence="9">GSO104</strain>
        <strain evidence="8">Pop2</strain>
    </source>
</reference>
<dbReference type="AlphaFoldDB" id="A0A6U3U6Q1"/>
<feature type="domain" description="PPIase FKBP-type" evidence="7">
    <location>
        <begin position="278"/>
        <end position="371"/>
    </location>
</feature>
<evidence type="ECO:0000256" key="2">
    <source>
        <dbReference type="ARBA" id="ARBA00013194"/>
    </source>
</evidence>
<feature type="compositionally biased region" description="Polar residues" evidence="6">
    <location>
        <begin position="44"/>
        <end position="53"/>
    </location>
</feature>
<dbReference type="PANTHER" id="PTHR45779">
    <property type="entry name" value="PEPTIDYLPROLYL ISOMERASE"/>
    <property type="match status" value="1"/>
</dbReference>
<dbReference type="Gene3D" id="3.10.50.40">
    <property type="match status" value="1"/>
</dbReference>
<dbReference type="GO" id="GO:0003755">
    <property type="term" value="F:peptidyl-prolyl cis-trans isomerase activity"/>
    <property type="evidence" value="ECO:0007669"/>
    <property type="project" value="UniProtKB-KW"/>
</dbReference>
<dbReference type="PROSITE" id="PS50059">
    <property type="entry name" value="FKBP_PPIASE"/>
    <property type="match status" value="1"/>
</dbReference>
<feature type="region of interest" description="Disordered" evidence="6">
    <location>
        <begin position="44"/>
        <end position="63"/>
    </location>
</feature>
<keyword evidence="4 5" id="KW-0413">Isomerase</keyword>
<evidence type="ECO:0000256" key="3">
    <source>
        <dbReference type="ARBA" id="ARBA00023110"/>
    </source>
</evidence>
<dbReference type="EC" id="5.2.1.8" evidence="2 5"/>
<evidence type="ECO:0000259" key="7">
    <source>
        <dbReference type="PROSITE" id="PS50059"/>
    </source>
</evidence>
<sequence length="397" mass="42586">MASNITTITKNARIIPFITFLLLQLSTIKSFTSIAVQQRVRHLGTTNQQQQRPPKSPPLFDSSSSCHRKVLLAPLDNNDQSGKSLLPIGETNINRRVALSFFMIPLLQPTISSSPAFAQDSTSSSNTKATIMIRIPNPSTRAGLELSDTTIGSPPRNVVVIKSVFPNGVAFGQNAQPGMIILDYDNAKSVVERIKAGPYPIDLRLYNLAAGGDAIGDLGRPLVSAEDALLAAEKASAEERVASLLSKSGGGGVGGGEGFTTRVVKKAEGSCGIQSRRGDVMEIRYTARVGGKEGYVYDSSDSRGTGTPYMYQLGNGDMIPGVDLGTYDMCPGEIRELDIPAQLGYGARGSKLFEIPGGSRLWWKIELVALNFVREGQNDNGRDELYDGGSGLLPQYQ</sequence>
<organism evidence="9">
    <name type="scientific">Ditylum brightwellii</name>
    <dbReference type="NCBI Taxonomy" id="49249"/>
    <lineage>
        <taxon>Eukaryota</taxon>
        <taxon>Sar</taxon>
        <taxon>Stramenopiles</taxon>
        <taxon>Ochrophyta</taxon>
        <taxon>Bacillariophyta</taxon>
        <taxon>Mediophyceae</taxon>
        <taxon>Lithodesmiophycidae</taxon>
        <taxon>Lithodesmiales</taxon>
        <taxon>Lithodesmiaceae</taxon>
        <taxon>Ditylum</taxon>
    </lineage>
</organism>
<name>A0A6U3U6Q1_9STRA</name>
<keyword evidence="3 5" id="KW-0697">Rotamase</keyword>
<gene>
    <name evidence="9" type="ORF">DBRI00130_LOCUS40889</name>
    <name evidence="8" type="ORF">DBRI1063_LOCUS24794</name>
</gene>
<dbReference type="GO" id="GO:0005783">
    <property type="term" value="C:endoplasmic reticulum"/>
    <property type="evidence" value="ECO:0007669"/>
    <property type="project" value="TreeGrafter"/>
</dbReference>
<dbReference type="InterPro" id="IPR001179">
    <property type="entry name" value="PPIase_FKBP_dom"/>
</dbReference>
<dbReference type="InterPro" id="IPR044609">
    <property type="entry name" value="FKBP2/11"/>
</dbReference>
<dbReference type="SUPFAM" id="SSF54534">
    <property type="entry name" value="FKBP-like"/>
    <property type="match status" value="1"/>
</dbReference>
<evidence type="ECO:0000256" key="4">
    <source>
        <dbReference type="ARBA" id="ARBA00023235"/>
    </source>
</evidence>
<evidence type="ECO:0000256" key="6">
    <source>
        <dbReference type="SAM" id="MobiDB-lite"/>
    </source>
</evidence>
<dbReference type="EMBL" id="HBGN01038744">
    <property type="protein sequence ID" value="CAD9357006.1"/>
    <property type="molecule type" value="Transcribed_RNA"/>
</dbReference>
<dbReference type="InterPro" id="IPR046357">
    <property type="entry name" value="PPIase_dom_sf"/>
</dbReference>
<dbReference type="Pfam" id="PF00254">
    <property type="entry name" value="FKBP_C"/>
    <property type="match status" value="1"/>
</dbReference>
<evidence type="ECO:0000256" key="5">
    <source>
        <dbReference type="PROSITE-ProRule" id="PRU00277"/>
    </source>
</evidence>
<comment type="catalytic activity">
    <reaction evidence="1 5">
        <text>[protein]-peptidylproline (omega=180) = [protein]-peptidylproline (omega=0)</text>
        <dbReference type="Rhea" id="RHEA:16237"/>
        <dbReference type="Rhea" id="RHEA-COMP:10747"/>
        <dbReference type="Rhea" id="RHEA-COMP:10748"/>
        <dbReference type="ChEBI" id="CHEBI:83833"/>
        <dbReference type="ChEBI" id="CHEBI:83834"/>
        <dbReference type="EC" id="5.2.1.8"/>
    </reaction>
</comment>
<accession>A0A6U3U6Q1</accession>
<protein>
    <recommendedName>
        <fullName evidence="2 5">peptidylprolyl isomerase</fullName>
        <ecNumber evidence="2 5">5.2.1.8</ecNumber>
    </recommendedName>
</protein>
<evidence type="ECO:0000313" key="9">
    <source>
        <dbReference type="EMBL" id="CAE4660571.1"/>
    </source>
</evidence>
<proteinExistence type="predicted"/>
<dbReference type="EMBL" id="HBNS01056816">
    <property type="protein sequence ID" value="CAE4660571.1"/>
    <property type="molecule type" value="Transcribed_RNA"/>
</dbReference>
<evidence type="ECO:0000256" key="1">
    <source>
        <dbReference type="ARBA" id="ARBA00000971"/>
    </source>
</evidence>
<dbReference type="PANTHER" id="PTHR45779:SF7">
    <property type="entry name" value="PEPTIDYLPROLYL ISOMERASE"/>
    <property type="match status" value="1"/>
</dbReference>
<evidence type="ECO:0000313" key="8">
    <source>
        <dbReference type="EMBL" id="CAD9357006.1"/>
    </source>
</evidence>